<protein>
    <recommendedName>
        <fullName evidence="1">CBM20 domain-containing protein</fullName>
    </recommendedName>
</protein>
<evidence type="ECO:0000313" key="3">
    <source>
        <dbReference type="Proteomes" id="UP001054857"/>
    </source>
</evidence>
<dbReference type="Gene3D" id="1.20.120.20">
    <property type="entry name" value="Apolipoprotein"/>
    <property type="match status" value="1"/>
</dbReference>
<evidence type="ECO:0000259" key="1">
    <source>
        <dbReference type="PROSITE" id="PS51166"/>
    </source>
</evidence>
<name>A0AAD3HM14_9CHLO</name>
<sequence>MRVSTTGRVDAQKFCPRAATKGCTVPFRQGGLAFRLNTCSIAPSRKPMCSCAVKTEVVATANSPVVVMKVPYRVQYGEVIRVVGSSPLLGEWSADQGLQLTWTDGDVWTAEVPIGAGSYEFKCVVCNAESNTIIRWEDGGNRILCVPDQSGVLDVSCTWGSTGAMSPVFTPAAEQDSAAAAVPPASASTPASAAVVASSAQQQMEQHQFVEVVQVAEAQSPSALATEEEAGVVEQPVGQVRHNWGGCDTAENCGQTGAMPTSTPAPTSHATDAPAATVTAMPYLSTAALAGMSSTATLDAYSSSDAAAITTAGSSPSTTNSSSSGGGAAAAVAFLVATCAAGVVAAAVLAPSGVGGMDASALSSRASAVLNSTMTQTTRVRTQVQSQLQLQLSALAGNVSAVQAQVAAVQPAVQSHVQSLRSQLSTLVAGNVSTVQTQMAAVQPAVRSQVQSLQSQLSTLVASNVSAVQTQMAAVQPAVLAQVTTMQGTLQPLVREGVSYMHDVQDQAAALQARAVALVAESSAAFRRG</sequence>
<dbReference type="SUPFAM" id="SSF49452">
    <property type="entry name" value="Starch-binding domain-like"/>
    <property type="match status" value="1"/>
</dbReference>
<dbReference type="GO" id="GO:2001070">
    <property type="term" value="F:starch binding"/>
    <property type="evidence" value="ECO:0007669"/>
    <property type="project" value="InterPro"/>
</dbReference>
<dbReference type="CDD" id="cd05467">
    <property type="entry name" value="CBM20"/>
    <property type="match status" value="1"/>
</dbReference>
<comment type="caution">
    <text evidence="2">The sequence shown here is derived from an EMBL/GenBank/DDBJ whole genome shotgun (WGS) entry which is preliminary data.</text>
</comment>
<dbReference type="SMART" id="SM01065">
    <property type="entry name" value="CBM_2"/>
    <property type="match status" value="1"/>
</dbReference>
<dbReference type="InterPro" id="IPR002044">
    <property type="entry name" value="CBM20"/>
</dbReference>
<gene>
    <name evidence="2" type="ORF">Agub_g6940</name>
</gene>
<dbReference type="InterPro" id="IPR013783">
    <property type="entry name" value="Ig-like_fold"/>
</dbReference>
<dbReference type="PANTHER" id="PTHR15048">
    <property type="entry name" value="STARCH-BINDING DOMAIN-CONTAINING PROTEIN 1"/>
    <property type="match status" value="1"/>
</dbReference>
<keyword evidence="3" id="KW-1185">Reference proteome</keyword>
<dbReference type="PROSITE" id="PS51166">
    <property type="entry name" value="CBM20"/>
    <property type="match status" value="1"/>
</dbReference>
<dbReference type="Gene3D" id="2.60.40.10">
    <property type="entry name" value="Immunoglobulins"/>
    <property type="match status" value="1"/>
</dbReference>
<proteinExistence type="predicted"/>
<dbReference type="AlphaFoldDB" id="A0AAD3HM14"/>
<dbReference type="Pfam" id="PF00686">
    <property type="entry name" value="CBM_20"/>
    <property type="match status" value="1"/>
</dbReference>
<evidence type="ECO:0000313" key="2">
    <source>
        <dbReference type="EMBL" id="GFR45546.1"/>
    </source>
</evidence>
<dbReference type="EMBL" id="BMAR01000010">
    <property type="protein sequence ID" value="GFR45546.1"/>
    <property type="molecule type" value="Genomic_DNA"/>
</dbReference>
<accession>A0AAD3HM14</accession>
<dbReference type="SUPFAM" id="SSF58113">
    <property type="entry name" value="Apolipoprotein A-I"/>
    <property type="match status" value="1"/>
</dbReference>
<dbReference type="GO" id="GO:0016020">
    <property type="term" value="C:membrane"/>
    <property type="evidence" value="ECO:0007669"/>
    <property type="project" value="TreeGrafter"/>
</dbReference>
<dbReference type="PANTHER" id="PTHR15048:SF0">
    <property type="entry name" value="STARCH-BINDING DOMAIN-CONTAINING PROTEIN 1"/>
    <property type="match status" value="1"/>
</dbReference>
<feature type="domain" description="CBM20" evidence="1">
    <location>
        <begin position="58"/>
        <end position="161"/>
    </location>
</feature>
<dbReference type="Proteomes" id="UP001054857">
    <property type="component" value="Unassembled WGS sequence"/>
</dbReference>
<reference evidence="2 3" key="1">
    <citation type="journal article" date="2021" name="Sci. Rep.">
        <title>Genome sequencing of the multicellular alga Astrephomene provides insights into convergent evolution of germ-soma differentiation.</title>
        <authorList>
            <person name="Yamashita S."/>
            <person name="Yamamoto K."/>
            <person name="Matsuzaki R."/>
            <person name="Suzuki S."/>
            <person name="Yamaguchi H."/>
            <person name="Hirooka S."/>
            <person name="Minakuchi Y."/>
            <person name="Miyagishima S."/>
            <person name="Kawachi M."/>
            <person name="Toyoda A."/>
            <person name="Nozaki H."/>
        </authorList>
    </citation>
    <scope>NUCLEOTIDE SEQUENCE [LARGE SCALE GENOMIC DNA]</scope>
    <source>
        <strain evidence="2 3">NIES-4017</strain>
    </source>
</reference>
<dbReference type="InterPro" id="IPR013784">
    <property type="entry name" value="Carb-bd-like_fold"/>
</dbReference>
<organism evidence="2 3">
    <name type="scientific">Astrephomene gubernaculifera</name>
    <dbReference type="NCBI Taxonomy" id="47775"/>
    <lineage>
        <taxon>Eukaryota</taxon>
        <taxon>Viridiplantae</taxon>
        <taxon>Chlorophyta</taxon>
        <taxon>core chlorophytes</taxon>
        <taxon>Chlorophyceae</taxon>
        <taxon>CS clade</taxon>
        <taxon>Chlamydomonadales</taxon>
        <taxon>Astrephomenaceae</taxon>
        <taxon>Astrephomene</taxon>
    </lineage>
</organism>